<comment type="subcellular location">
    <subcellularLocation>
        <location evidence="1 9">Cell membrane</location>
        <topology evidence="1 9">Multi-pass membrane protein</topology>
    </subcellularLocation>
</comment>
<evidence type="ECO:0000256" key="2">
    <source>
        <dbReference type="ARBA" id="ARBA00022448"/>
    </source>
</evidence>
<dbReference type="InterPro" id="IPR005665">
    <property type="entry name" value="SecF_bac"/>
</dbReference>
<evidence type="ECO:0000256" key="1">
    <source>
        <dbReference type="ARBA" id="ARBA00004651"/>
    </source>
</evidence>
<evidence type="ECO:0000256" key="4">
    <source>
        <dbReference type="ARBA" id="ARBA00022692"/>
    </source>
</evidence>
<protein>
    <recommendedName>
        <fullName evidence="9">Protein-export membrane protein SecF</fullName>
    </recommendedName>
</protein>
<dbReference type="Proteomes" id="UP000681075">
    <property type="component" value="Unassembled WGS sequence"/>
</dbReference>
<feature type="transmembrane region" description="Helical" evidence="9">
    <location>
        <begin position="250"/>
        <end position="268"/>
    </location>
</feature>
<keyword evidence="5 9" id="KW-0653">Protein transport</keyword>
<dbReference type="RefSeq" id="WP_420241397.1">
    <property type="nucleotide sequence ID" value="NZ_BOPV01000001.1"/>
</dbReference>
<dbReference type="AlphaFoldDB" id="A0A8S8X9W4"/>
<dbReference type="GO" id="GO:0006605">
    <property type="term" value="P:protein targeting"/>
    <property type="evidence" value="ECO:0007669"/>
    <property type="project" value="UniProtKB-UniRule"/>
</dbReference>
<evidence type="ECO:0000256" key="9">
    <source>
        <dbReference type="HAMAP-Rule" id="MF_01464"/>
    </source>
</evidence>
<name>A0A8S8X9W4_9PROT</name>
<dbReference type="InterPro" id="IPR022813">
    <property type="entry name" value="SecD/SecF_arch_bac"/>
</dbReference>
<dbReference type="HAMAP" id="MF_01464_B">
    <property type="entry name" value="SecF_B"/>
    <property type="match status" value="1"/>
</dbReference>
<comment type="function">
    <text evidence="9">Part of the Sec protein translocase complex. Interacts with the SecYEG preprotein conducting channel. SecDF uses the proton motive force (PMF) to complete protein translocation after the ATP-dependent function of SecA.</text>
</comment>
<keyword evidence="4 9" id="KW-0812">Transmembrane</keyword>
<dbReference type="Gene3D" id="1.20.1640.10">
    <property type="entry name" value="Multidrug efflux transporter AcrB transmembrane domain"/>
    <property type="match status" value="1"/>
</dbReference>
<sequence>MAGILRLVPDDTKIQFMKGRFAGLATSAVLSIISLILFFHPGLHYGIDFVGGIVIEARTQGPADFGALRNSLNGLGLGPVALQEFGAKEDVLIRLDRQPGDDSAQQKAVDTVRAKLTQDFPGATIRRTEAVGATVSNELFRDGMMALGLALLAMLAYIWFRFEWQFGVGAVVTLILDVTKVIGFYVIMGKLFGVQFNLTAVAAILTIMGYSINDKVVVYDRMRENLRKYKTMPLRELIDLSINETLSRTIGTSTTIFLSTLPLALFGGEALRDFAIVLLWGVVLATTSSIFIAAPILLFLGENRLRRTPAATAQPA</sequence>
<dbReference type="InterPro" id="IPR022645">
    <property type="entry name" value="SecD/SecF_bac"/>
</dbReference>
<feature type="transmembrane region" description="Helical" evidence="9">
    <location>
        <begin position="167"/>
        <end position="188"/>
    </location>
</feature>
<evidence type="ECO:0000256" key="5">
    <source>
        <dbReference type="ARBA" id="ARBA00022927"/>
    </source>
</evidence>
<dbReference type="NCBIfam" id="TIGR00966">
    <property type="entry name" value="transloc_SecF"/>
    <property type="match status" value="1"/>
</dbReference>
<reference evidence="11" key="1">
    <citation type="submission" date="2021-02" db="EMBL/GenBank/DDBJ databases">
        <title>Genome sequence of Rhodospirillales sp. strain TMPK1 isolated from soil.</title>
        <authorList>
            <person name="Nakai R."/>
            <person name="Kusada H."/>
            <person name="Tamaki H."/>
        </authorList>
    </citation>
    <scope>NUCLEOTIDE SEQUENCE</scope>
    <source>
        <strain evidence="11">TMPK1</strain>
    </source>
</reference>
<dbReference type="GO" id="GO:0005886">
    <property type="term" value="C:plasma membrane"/>
    <property type="evidence" value="ECO:0007669"/>
    <property type="project" value="UniProtKB-SubCell"/>
</dbReference>
<comment type="caution">
    <text evidence="11">The sequence shown here is derived from an EMBL/GenBank/DDBJ whole genome shotgun (WGS) entry which is preliminary data.</text>
</comment>
<evidence type="ECO:0000313" key="12">
    <source>
        <dbReference type="Proteomes" id="UP000681075"/>
    </source>
</evidence>
<dbReference type="InterPro" id="IPR022646">
    <property type="entry name" value="SecD/SecF_CS"/>
</dbReference>
<keyword evidence="3 9" id="KW-1003">Cell membrane</keyword>
<feature type="transmembrane region" description="Helical" evidence="9">
    <location>
        <begin position="194"/>
        <end position="213"/>
    </location>
</feature>
<dbReference type="PANTHER" id="PTHR30081:SF8">
    <property type="entry name" value="PROTEIN TRANSLOCASE SUBUNIT SECF"/>
    <property type="match status" value="1"/>
</dbReference>
<keyword evidence="6 9" id="KW-1133">Transmembrane helix</keyword>
<evidence type="ECO:0000313" key="11">
    <source>
        <dbReference type="EMBL" id="GIL38399.1"/>
    </source>
</evidence>
<dbReference type="PANTHER" id="PTHR30081">
    <property type="entry name" value="PROTEIN-EXPORT MEMBRANE PROTEIN SEC"/>
    <property type="match status" value="1"/>
</dbReference>
<dbReference type="PRINTS" id="PR01755">
    <property type="entry name" value="SECFTRNLCASE"/>
</dbReference>
<feature type="domain" description="Protein export membrane protein SecD/SecF C-terminal" evidence="10">
    <location>
        <begin position="115"/>
        <end position="302"/>
    </location>
</feature>
<feature type="transmembrane region" description="Helical" evidence="9">
    <location>
        <begin position="274"/>
        <end position="300"/>
    </location>
</feature>
<keyword evidence="12" id="KW-1185">Reference proteome</keyword>
<dbReference type="Pfam" id="PF07549">
    <property type="entry name" value="Sec_GG"/>
    <property type="match status" value="1"/>
</dbReference>
<accession>A0A8S8X9W4</accession>
<evidence type="ECO:0000256" key="8">
    <source>
        <dbReference type="ARBA" id="ARBA00023136"/>
    </source>
</evidence>
<dbReference type="EMBL" id="BOPV01000001">
    <property type="protein sequence ID" value="GIL38399.1"/>
    <property type="molecule type" value="Genomic_DNA"/>
</dbReference>
<keyword evidence="7 9" id="KW-0811">Translocation</keyword>
<proteinExistence type="inferred from homology"/>
<dbReference type="InterPro" id="IPR055344">
    <property type="entry name" value="SecD_SecF_C_bact"/>
</dbReference>
<evidence type="ECO:0000256" key="6">
    <source>
        <dbReference type="ARBA" id="ARBA00022989"/>
    </source>
</evidence>
<dbReference type="Pfam" id="PF02355">
    <property type="entry name" value="SecD_SecF_C"/>
    <property type="match status" value="1"/>
</dbReference>
<organism evidence="11 12">
    <name type="scientific">Roseiterribacter gracilis</name>
    <dbReference type="NCBI Taxonomy" id="2812848"/>
    <lineage>
        <taxon>Bacteria</taxon>
        <taxon>Pseudomonadati</taxon>
        <taxon>Pseudomonadota</taxon>
        <taxon>Alphaproteobacteria</taxon>
        <taxon>Rhodospirillales</taxon>
        <taxon>Roseiterribacteraceae</taxon>
        <taxon>Roseiterribacter</taxon>
    </lineage>
</organism>
<evidence type="ECO:0000256" key="7">
    <source>
        <dbReference type="ARBA" id="ARBA00023010"/>
    </source>
</evidence>
<dbReference type="NCBIfam" id="TIGR00916">
    <property type="entry name" value="2A0604s01"/>
    <property type="match status" value="1"/>
</dbReference>
<dbReference type="SUPFAM" id="SSF82866">
    <property type="entry name" value="Multidrug efflux transporter AcrB transmembrane domain"/>
    <property type="match status" value="1"/>
</dbReference>
<comment type="subunit">
    <text evidence="9">Forms a complex with SecD. Part of the essential Sec protein translocation apparatus which comprises SecA, SecYEG and auxiliary proteins SecDF-YajC and YidC.</text>
</comment>
<dbReference type="GO" id="GO:0065002">
    <property type="term" value="P:intracellular protein transmembrane transport"/>
    <property type="evidence" value="ECO:0007669"/>
    <property type="project" value="UniProtKB-UniRule"/>
</dbReference>
<dbReference type="InterPro" id="IPR048634">
    <property type="entry name" value="SecD_SecF_C"/>
</dbReference>
<comment type="similarity">
    <text evidence="9">Belongs to the SecD/SecF family. SecF subfamily.</text>
</comment>
<feature type="transmembrane region" description="Helical" evidence="9">
    <location>
        <begin position="143"/>
        <end position="160"/>
    </location>
</feature>
<feature type="transmembrane region" description="Helical" evidence="9">
    <location>
        <begin position="21"/>
        <end position="39"/>
    </location>
</feature>
<dbReference type="GO" id="GO:0015450">
    <property type="term" value="F:protein-transporting ATPase activity"/>
    <property type="evidence" value="ECO:0007669"/>
    <property type="project" value="InterPro"/>
</dbReference>
<gene>
    <name evidence="9" type="primary">secF</name>
    <name evidence="11" type="ORF">TMPK1_06360</name>
</gene>
<keyword evidence="8 9" id="KW-0472">Membrane</keyword>
<evidence type="ECO:0000256" key="3">
    <source>
        <dbReference type="ARBA" id="ARBA00022475"/>
    </source>
</evidence>
<keyword evidence="2 9" id="KW-0813">Transport</keyword>
<evidence type="ECO:0000259" key="10">
    <source>
        <dbReference type="Pfam" id="PF02355"/>
    </source>
</evidence>
<dbReference type="GO" id="GO:0043952">
    <property type="term" value="P:protein transport by the Sec complex"/>
    <property type="evidence" value="ECO:0007669"/>
    <property type="project" value="UniProtKB-UniRule"/>
</dbReference>